<organism evidence="3 4">
    <name type="scientific">Gnathostoma spinigerum</name>
    <dbReference type="NCBI Taxonomy" id="75299"/>
    <lineage>
        <taxon>Eukaryota</taxon>
        <taxon>Metazoa</taxon>
        <taxon>Ecdysozoa</taxon>
        <taxon>Nematoda</taxon>
        <taxon>Chromadorea</taxon>
        <taxon>Rhabditida</taxon>
        <taxon>Spirurina</taxon>
        <taxon>Gnathostomatomorpha</taxon>
        <taxon>Gnathostomatoidea</taxon>
        <taxon>Gnathostomatidae</taxon>
        <taxon>Gnathostoma</taxon>
    </lineage>
</organism>
<dbReference type="Proteomes" id="UP001608902">
    <property type="component" value="Unassembled WGS sequence"/>
</dbReference>
<dbReference type="SUPFAM" id="SSF55753">
    <property type="entry name" value="Actin depolymerizing proteins"/>
    <property type="match status" value="3"/>
</dbReference>
<feature type="domain" description="HP" evidence="2">
    <location>
        <begin position="912"/>
        <end position="975"/>
    </location>
</feature>
<dbReference type="SMART" id="SM00262">
    <property type="entry name" value="GEL"/>
    <property type="match status" value="3"/>
</dbReference>
<gene>
    <name evidence="3" type="ORF">AB6A40_001381</name>
</gene>
<evidence type="ECO:0000313" key="3">
    <source>
        <dbReference type="EMBL" id="MFH4974672.1"/>
    </source>
</evidence>
<dbReference type="PANTHER" id="PTHR11977">
    <property type="entry name" value="VILLIN"/>
    <property type="match status" value="1"/>
</dbReference>
<dbReference type="InterPro" id="IPR003128">
    <property type="entry name" value="Villin_headpiece"/>
</dbReference>
<protein>
    <recommendedName>
        <fullName evidence="2">HP domain-containing protein</fullName>
    </recommendedName>
</protein>
<keyword evidence="4" id="KW-1185">Reference proteome</keyword>
<dbReference type="AlphaFoldDB" id="A0ABD6EDA3"/>
<dbReference type="PANTHER" id="PTHR11977:SF45">
    <property type="entry name" value="SUPERVILLIN"/>
    <property type="match status" value="1"/>
</dbReference>
<proteinExistence type="predicted"/>
<dbReference type="SMART" id="SM00153">
    <property type="entry name" value="VHP"/>
    <property type="match status" value="1"/>
</dbReference>
<evidence type="ECO:0000313" key="4">
    <source>
        <dbReference type="Proteomes" id="UP001608902"/>
    </source>
</evidence>
<dbReference type="Pfam" id="PF02209">
    <property type="entry name" value="VHP"/>
    <property type="match status" value="1"/>
</dbReference>
<evidence type="ECO:0000259" key="2">
    <source>
        <dbReference type="PROSITE" id="PS51089"/>
    </source>
</evidence>
<name>A0ABD6EDA3_9BILA</name>
<dbReference type="InterPro" id="IPR029006">
    <property type="entry name" value="ADF-H/Gelsolin-like_dom_sf"/>
</dbReference>
<evidence type="ECO:0000256" key="1">
    <source>
        <dbReference type="SAM" id="MobiDB-lite"/>
    </source>
</evidence>
<dbReference type="InterPro" id="IPR007122">
    <property type="entry name" value="Villin/Gelsolin"/>
</dbReference>
<feature type="region of interest" description="Disordered" evidence="1">
    <location>
        <begin position="527"/>
        <end position="548"/>
    </location>
</feature>
<dbReference type="Gene3D" id="1.10.950.10">
    <property type="entry name" value="Villin headpiece domain"/>
    <property type="match status" value="1"/>
</dbReference>
<dbReference type="Gene3D" id="3.40.20.10">
    <property type="entry name" value="Severin"/>
    <property type="match status" value="4"/>
</dbReference>
<dbReference type="PROSITE" id="PS51089">
    <property type="entry name" value="HP"/>
    <property type="match status" value="1"/>
</dbReference>
<reference evidence="3 4" key="1">
    <citation type="submission" date="2024-08" db="EMBL/GenBank/DDBJ databases">
        <title>Gnathostoma spinigerum genome.</title>
        <authorList>
            <person name="Gonzalez-Bertolin B."/>
            <person name="Monzon S."/>
            <person name="Zaballos A."/>
            <person name="Jimenez P."/>
            <person name="Dekumyoy P."/>
            <person name="Varona S."/>
            <person name="Cuesta I."/>
            <person name="Sumanam S."/>
            <person name="Adisakwattana P."/>
            <person name="Gasser R.B."/>
            <person name="Hernandez-Gonzalez A."/>
            <person name="Young N.D."/>
            <person name="Perteguer M.J."/>
        </authorList>
    </citation>
    <scope>NUCLEOTIDE SEQUENCE [LARGE SCALE GENOMIC DNA]</scope>
    <source>
        <strain evidence="3">AL3</strain>
        <tissue evidence="3">Liver</tissue>
    </source>
</reference>
<dbReference type="EMBL" id="JBGFUD010000506">
    <property type="protein sequence ID" value="MFH4974672.1"/>
    <property type="molecule type" value="Genomic_DNA"/>
</dbReference>
<comment type="caution">
    <text evidence="3">The sequence shown here is derived from an EMBL/GenBank/DDBJ whole genome shotgun (WGS) entry which is preliminary data.</text>
</comment>
<accession>A0ABD6EDA3</accession>
<dbReference type="InterPro" id="IPR036886">
    <property type="entry name" value="Villin_headpiece_dom_sf"/>
</dbReference>
<sequence>MIAQRLIELRQSASTWRENVPRLCTETPSNDLIKLHHSSDDHLTCDNIAFSSHGSLGQFSHLSCKVFSEFFKKSTPTHVLDIVEETGSDKLTGENVDDNNSTTPKCRRSMIEERKLRLAESSEGWRKRISIDPMLSKIDSEVKLRIDHGINSINRRSASVDITKGFDAFFSTVNIPATSDESDITLTDLNDITVSEQRLSFPLRAPLKRTYRNKRSKKLPEFSVPEQVEVPPAIIDELETLMEENDDDFSMPISKSAKKGLEATIDYTSVKLRKLEIKSSYPELMLVRIQGTNHIDVRLVAPKVSSVRSFGAFLLITPTRLFSYSGQYSTLRERTKATLLATDICGKNGELDCHAKVVEIVNEESRSDFWKLLGHTSRDRPLEEEMVIIELNANKFDDLIEGVNVVYQVCDDRSISVVLKSALPKISLLQPKKNLIFDFGSEIYVWSGRGASRLGVYIALQYAEQLRSKGVFGLSPNDYQLFGDNLSENRPNWCINTRLTHGLETCLFRSKFVDWKNVQKGISSPFSLRNSKQSPNAPPQHSNIPLTIGSSLKASSPEQLPLVLEDTPLDRNANNIFTEGLEFFELQSEGQLQPLDALDLLLMDRCYVIKWRYRVERPGIRTFAGGKRSHEFGRPRTVFFYWLGSQTTKKQQGLCAMALRNLDKDRYPHVRVLQGQEHPIFLQLFQGEMIVAGTLSNIFLVFGSSILSEYRTEELSAPVIFRSQGVYLLVNDRITLWYGRLTKTQTRQAAKTLANKLRTIRHPHFTSVSSSTEVIEMYDPEVPPRMTVLHNDEWRKAPRMIRLFGEEAEEEICVQWDSESSFSFRQEILRGTMLVDQGSRLWIWSDNFPTNLHLRIARAYWDGRSGSKTVIYRAHEPSAFKALFPEWTDFGEDQFSNDIADGDPTDLDKLLSMRSQCFTYEQLISRNLPPGTDLEHLEEYLNDNDFKSIFAVDRCTFYTLPQWKQNELRKQNKLF</sequence>
<dbReference type="SUPFAM" id="SSF47050">
    <property type="entry name" value="VHP, Villin headpiece domain"/>
    <property type="match status" value="1"/>
</dbReference>